<proteinExistence type="predicted"/>
<keyword evidence="6" id="KW-1185">Reference proteome</keyword>
<reference evidence="6" key="1">
    <citation type="journal article" date="2019" name="Int. J. Syst. Evol. Microbiol.">
        <title>The Global Catalogue of Microorganisms (GCM) 10K type strain sequencing project: providing services to taxonomists for standard genome sequencing and annotation.</title>
        <authorList>
            <consortium name="The Broad Institute Genomics Platform"/>
            <consortium name="The Broad Institute Genome Sequencing Center for Infectious Disease"/>
            <person name="Wu L."/>
            <person name="Ma J."/>
        </authorList>
    </citation>
    <scope>NUCLEOTIDE SEQUENCE [LARGE SCALE GENOMIC DNA]</scope>
    <source>
        <strain evidence="6">JCM 17939</strain>
    </source>
</reference>
<dbReference type="Pfam" id="PF08240">
    <property type="entry name" value="ADH_N"/>
    <property type="match status" value="1"/>
</dbReference>
<feature type="domain" description="Alcohol dehydrogenase-like N-terminal" evidence="4">
    <location>
        <begin position="65"/>
        <end position="163"/>
    </location>
</feature>
<dbReference type="InterPro" id="IPR013149">
    <property type="entry name" value="ADH-like_C"/>
</dbReference>
<dbReference type="Proteomes" id="UP001501442">
    <property type="component" value="Unassembled WGS sequence"/>
</dbReference>
<feature type="domain" description="Alcohol dehydrogenase-like C-terminal" evidence="3">
    <location>
        <begin position="202"/>
        <end position="316"/>
    </location>
</feature>
<dbReference type="SUPFAM" id="SSF51735">
    <property type="entry name" value="NAD(P)-binding Rossmann-fold domains"/>
    <property type="match status" value="1"/>
</dbReference>
<dbReference type="Pfam" id="PF00107">
    <property type="entry name" value="ADH_zinc_N"/>
    <property type="match status" value="1"/>
</dbReference>
<keyword evidence="2" id="KW-0560">Oxidoreductase</keyword>
<evidence type="ECO:0000256" key="2">
    <source>
        <dbReference type="ARBA" id="ARBA00023002"/>
    </source>
</evidence>
<dbReference type="PANTHER" id="PTHR43401:SF2">
    <property type="entry name" value="L-THREONINE 3-DEHYDROGENASE"/>
    <property type="match status" value="1"/>
</dbReference>
<organism evidence="5 6">
    <name type="scientific">Actinoallomurus vinaceus</name>
    <dbReference type="NCBI Taxonomy" id="1080074"/>
    <lineage>
        <taxon>Bacteria</taxon>
        <taxon>Bacillati</taxon>
        <taxon>Actinomycetota</taxon>
        <taxon>Actinomycetes</taxon>
        <taxon>Streptosporangiales</taxon>
        <taxon>Thermomonosporaceae</taxon>
        <taxon>Actinoallomurus</taxon>
    </lineage>
</organism>
<comment type="cofactor">
    <cofactor evidence="1">
        <name>Zn(2+)</name>
        <dbReference type="ChEBI" id="CHEBI:29105"/>
    </cofactor>
</comment>
<dbReference type="SUPFAM" id="SSF50129">
    <property type="entry name" value="GroES-like"/>
    <property type="match status" value="1"/>
</dbReference>
<gene>
    <name evidence="5" type="ORF">GCM10023196_025000</name>
</gene>
<dbReference type="Gene3D" id="3.40.50.720">
    <property type="entry name" value="NAD(P)-binding Rossmann-like Domain"/>
    <property type="match status" value="1"/>
</dbReference>
<comment type="caution">
    <text evidence="5">The sequence shown here is derived from an EMBL/GenBank/DDBJ whole genome shotgun (WGS) entry which is preliminary data.</text>
</comment>
<accession>A0ABP8U5P8</accession>
<dbReference type="InterPro" id="IPR013154">
    <property type="entry name" value="ADH-like_N"/>
</dbReference>
<dbReference type="PANTHER" id="PTHR43401">
    <property type="entry name" value="L-THREONINE 3-DEHYDROGENASE"/>
    <property type="match status" value="1"/>
</dbReference>
<dbReference type="InterPro" id="IPR036291">
    <property type="entry name" value="NAD(P)-bd_dom_sf"/>
</dbReference>
<name>A0ABP8U5P8_9ACTN</name>
<evidence type="ECO:0000313" key="5">
    <source>
        <dbReference type="EMBL" id="GAA4624523.1"/>
    </source>
</evidence>
<dbReference type="Gene3D" id="3.90.180.10">
    <property type="entry name" value="Medium-chain alcohol dehydrogenases, catalytic domain"/>
    <property type="match status" value="1"/>
</dbReference>
<evidence type="ECO:0000259" key="3">
    <source>
        <dbReference type="Pfam" id="PF00107"/>
    </source>
</evidence>
<sequence length="356" mass="37171">MRSARSTLPTGDCLSVIRFGSSIPYSGILARIADCCYIRGVMKALVFTAPSVVELCTVDEPSPDAGEIVLEVATAGICGSELHGVRTPGFRTPPLVMGHEFAGTTSDGRRVAVNPIISCGRCDLCVRGRGHLCRDRAILGVHRPGGFAERVAVPRSALHDLPDGMSWTAAGLVEPVANAVHVWNLAGRPDGARVGVIGCGSIGLLCMRIARAWGASFIAAADTSEQRRAVAREEGADRTGPALEGEFDVIVDAVGLPVTHAASLTRLAPGGTAVWVGLASPEGGFDATELIRTEKRVLGSFGYTGEEFAQAVEAAAEWDPGWVDTFPLTDGAAVFTGLMNGGAEPVKALLSPRSDR</sequence>
<dbReference type="InterPro" id="IPR011032">
    <property type="entry name" value="GroES-like_sf"/>
</dbReference>
<evidence type="ECO:0000259" key="4">
    <source>
        <dbReference type="Pfam" id="PF08240"/>
    </source>
</evidence>
<dbReference type="EMBL" id="BAABHK010000003">
    <property type="protein sequence ID" value="GAA4624523.1"/>
    <property type="molecule type" value="Genomic_DNA"/>
</dbReference>
<dbReference type="InterPro" id="IPR050129">
    <property type="entry name" value="Zn_alcohol_dh"/>
</dbReference>
<evidence type="ECO:0000313" key="6">
    <source>
        <dbReference type="Proteomes" id="UP001501442"/>
    </source>
</evidence>
<protein>
    <submittedName>
        <fullName evidence="5">Galactitol-1-phosphate 5-dehydrogenase</fullName>
    </submittedName>
</protein>
<evidence type="ECO:0000256" key="1">
    <source>
        <dbReference type="ARBA" id="ARBA00001947"/>
    </source>
</evidence>